<dbReference type="Pfam" id="PF12698">
    <property type="entry name" value="ABC2_membrane_3"/>
    <property type="match status" value="1"/>
</dbReference>
<evidence type="ECO:0000256" key="5">
    <source>
        <dbReference type="ARBA" id="ARBA00023136"/>
    </source>
</evidence>
<name>A0AA95KNZ4_9BACT</name>
<evidence type="ECO:0000313" key="8">
    <source>
        <dbReference type="EMBL" id="WHX11945.1"/>
    </source>
</evidence>
<evidence type="ECO:0000256" key="1">
    <source>
        <dbReference type="ARBA" id="ARBA00004651"/>
    </source>
</evidence>
<reference evidence="8" key="1">
    <citation type="journal article" date="2023" name="Nat. Commun.">
        <title>Identification of a novel Human Milk Oligosaccharides utilization cluster in the infant gut commensal Bacteroides dorei.</title>
        <authorList>
            <person name="Kijner S."/>
            <person name="Ennis D."/>
            <person name="Shmorak S."/>
            <person name="Florentin A."/>
            <person name="Yassour M."/>
        </authorList>
    </citation>
    <scope>NUCLEOTIDE SEQUENCE</scope>
    <source>
        <strain evidence="8">2</strain>
    </source>
</reference>
<feature type="domain" description="ABC-2 type transporter transmembrane" evidence="7">
    <location>
        <begin position="23"/>
        <end position="130"/>
    </location>
</feature>
<sequence length="161" mass="18673">MCCHGYLYALPCSQNVQPGTNSSSRTLAAFMFPYILACIFFAMTCSIFIHHREACMMIYVFTSVPLLFISGISWPGTAIPKFWEVISWLFPSTFGINGFVRINNMGATLTDVLTEYRILWIQTGVYFLTTCIVYRRQITLSRRHVYERLKEIKKRRKTNIV</sequence>
<organism evidence="8 9">
    <name type="scientific">Phocaeicola dorei</name>
    <dbReference type="NCBI Taxonomy" id="357276"/>
    <lineage>
        <taxon>Bacteria</taxon>
        <taxon>Pseudomonadati</taxon>
        <taxon>Bacteroidota</taxon>
        <taxon>Bacteroidia</taxon>
        <taxon>Bacteroidales</taxon>
        <taxon>Bacteroidaceae</taxon>
        <taxon>Phocaeicola</taxon>
    </lineage>
</organism>
<dbReference type="PANTHER" id="PTHR30294:SF46">
    <property type="entry name" value="ABC TRANSPORTER PERMEASE"/>
    <property type="match status" value="1"/>
</dbReference>
<dbReference type="InterPro" id="IPR051449">
    <property type="entry name" value="ABC-2_transporter_component"/>
</dbReference>
<accession>A0AA95KNZ4</accession>
<evidence type="ECO:0000256" key="6">
    <source>
        <dbReference type="SAM" id="Phobius"/>
    </source>
</evidence>
<dbReference type="AlphaFoldDB" id="A0AA95KNZ4"/>
<feature type="transmembrane region" description="Helical" evidence="6">
    <location>
        <begin position="118"/>
        <end position="134"/>
    </location>
</feature>
<evidence type="ECO:0000256" key="2">
    <source>
        <dbReference type="ARBA" id="ARBA00022475"/>
    </source>
</evidence>
<keyword evidence="3 6" id="KW-0812">Transmembrane</keyword>
<keyword evidence="5 6" id="KW-0472">Membrane</keyword>
<keyword evidence="4 6" id="KW-1133">Transmembrane helix</keyword>
<dbReference type="PANTHER" id="PTHR30294">
    <property type="entry name" value="MEMBRANE COMPONENT OF ABC TRANSPORTER YHHJ-RELATED"/>
    <property type="match status" value="1"/>
</dbReference>
<evidence type="ECO:0000256" key="3">
    <source>
        <dbReference type="ARBA" id="ARBA00022692"/>
    </source>
</evidence>
<keyword evidence="2" id="KW-1003">Cell membrane</keyword>
<dbReference type="GO" id="GO:0140359">
    <property type="term" value="F:ABC-type transporter activity"/>
    <property type="evidence" value="ECO:0007669"/>
    <property type="project" value="InterPro"/>
</dbReference>
<evidence type="ECO:0000313" key="9">
    <source>
        <dbReference type="Proteomes" id="UP001177934"/>
    </source>
</evidence>
<comment type="subcellular location">
    <subcellularLocation>
        <location evidence="1">Cell membrane</location>
        <topology evidence="1">Multi-pass membrane protein</topology>
    </subcellularLocation>
</comment>
<proteinExistence type="predicted"/>
<protein>
    <submittedName>
        <fullName evidence="8">ABC transporter permease</fullName>
    </submittedName>
</protein>
<dbReference type="GO" id="GO:0005886">
    <property type="term" value="C:plasma membrane"/>
    <property type="evidence" value="ECO:0007669"/>
    <property type="project" value="UniProtKB-SubCell"/>
</dbReference>
<feature type="transmembrane region" description="Helical" evidence="6">
    <location>
        <begin position="27"/>
        <end position="49"/>
    </location>
</feature>
<dbReference type="InterPro" id="IPR013525">
    <property type="entry name" value="ABC2_TM"/>
</dbReference>
<dbReference type="EMBL" id="CP126056">
    <property type="protein sequence ID" value="WHX11945.1"/>
    <property type="molecule type" value="Genomic_DNA"/>
</dbReference>
<gene>
    <name evidence="8" type="ORF">QNN11_20550</name>
</gene>
<dbReference type="Proteomes" id="UP001177934">
    <property type="component" value="Chromosome"/>
</dbReference>
<feature type="transmembrane region" description="Helical" evidence="6">
    <location>
        <begin position="56"/>
        <end position="74"/>
    </location>
</feature>
<evidence type="ECO:0000256" key="4">
    <source>
        <dbReference type="ARBA" id="ARBA00022989"/>
    </source>
</evidence>
<evidence type="ECO:0000259" key="7">
    <source>
        <dbReference type="Pfam" id="PF12698"/>
    </source>
</evidence>